<organism evidence="2 3">
    <name type="scientific">Coccomyxa viridis</name>
    <dbReference type="NCBI Taxonomy" id="1274662"/>
    <lineage>
        <taxon>Eukaryota</taxon>
        <taxon>Viridiplantae</taxon>
        <taxon>Chlorophyta</taxon>
        <taxon>core chlorophytes</taxon>
        <taxon>Trebouxiophyceae</taxon>
        <taxon>Trebouxiophyceae incertae sedis</taxon>
        <taxon>Coccomyxaceae</taxon>
        <taxon>Coccomyxa</taxon>
    </lineage>
</organism>
<name>A0ABP1G157_9CHLO</name>
<evidence type="ECO:0000256" key="1">
    <source>
        <dbReference type="SAM" id="SignalP"/>
    </source>
</evidence>
<protein>
    <submittedName>
        <fullName evidence="2">G7731 protein</fullName>
    </submittedName>
</protein>
<reference evidence="2 3" key="1">
    <citation type="submission" date="2024-06" db="EMBL/GenBank/DDBJ databases">
        <authorList>
            <person name="Kraege A."/>
            <person name="Thomma B."/>
        </authorList>
    </citation>
    <scope>NUCLEOTIDE SEQUENCE [LARGE SCALE GENOMIC DNA]</scope>
</reference>
<gene>
    <name evidence="2" type="primary">g7731</name>
    <name evidence="2" type="ORF">VP750_LOCUS6618</name>
</gene>
<dbReference type="PROSITE" id="PS51257">
    <property type="entry name" value="PROKAR_LIPOPROTEIN"/>
    <property type="match status" value="1"/>
</dbReference>
<dbReference type="Proteomes" id="UP001497392">
    <property type="component" value="Unassembled WGS sequence"/>
</dbReference>
<evidence type="ECO:0000313" key="3">
    <source>
        <dbReference type="Proteomes" id="UP001497392"/>
    </source>
</evidence>
<accession>A0ABP1G157</accession>
<comment type="caution">
    <text evidence="2">The sequence shown here is derived from an EMBL/GenBank/DDBJ whole genome shotgun (WGS) entry which is preliminary data.</text>
</comment>
<proteinExistence type="predicted"/>
<feature type="chain" id="PRO_5045234447" evidence="1">
    <location>
        <begin position="25"/>
        <end position="256"/>
    </location>
</feature>
<dbReference type="EMBL" id="CAXHTA020000012">
    <property type="protein sequence ID" value="CAL5224959.1"/>
    <property type="molecule type" value="Genomic_DNA"/>
</dbReference>
<feature type="signal peptide" evidence="1">
    <location>
        <begin position="1"/>
        <end position="24"/>
    </location>
</feature>
<evidence type="ECO:0000313" key="2">
    <source>
        <dbReference type="EMBL" id="CAL5224959.1"/>
    </source>
</evidence>
<keyword evidence="1" id="KW-0732">Signal</keyword>
<keyword evidence="3" id="KW-1185">Reference proteome</keyword>
<sequence length="256" mass="26511">MHLPTSRRCLIALVVASLGACAQPQQDHVERQSDQELADEEDTHWGVALALLALQTSLQREPDALRTLNSLAAKVDLALATVETNGTKSLLQQPINDFVTTDKSLADDLTQNSTSGATQLLDGLITITDPQLFSDGSAKIRNTAVGAAITATGLNYAPCMVVSAPAGAVLSAQGLVFSPTGIRVGAVGAVLGSVGLDINPTLITIGAADQSRVAVGFSIAPSIIKVTPTVSLKQHVQKDVSGNALIDVKIPPPKKP</sequence>